<keyword evidence="1" id="KW-0812">Transmembrane</keyword>
<feature type="transmembrane region" description="Helical" evidence="1">
    <location>
        <begin position="28"/>
        <end position="45"/>
    </location>
</feature>
<dbReference type="AlphaFoldDB" id="A0A225UNK5"/>
<keyword evidence="1" id="KW-0472">Membrane</keyword>
<accession>A0A225UNK5</accession>
<proteinExistence type="predicted"/>
<keyword evidence="1" id="KW-1133">Transmembrane helix</keyword>
<evidence type="ECO:0000313" key="3">
    <source>
        <dbReference type="Proteomes" id="UP000198211"/>
    </source>
</evidence>
<comment type="caution">
    <text evidence="2">The sequence shown here is derived from an EMBL/GenBank/DDBJ whole genome shotgun (WGS) entry which is preliminary data.</text>
</comment>
<reference evidence="3" key="1">
    <citation type="submission" date="2017-03" db="EMBL/GenBank/DDBJ databases">
        <title>Phytopthora megakarya and P. palmivora, two closely related causual agents of cacao black pod achieved similar genome size and gene model numbers by different mechanisms.</title>
        <authorList>
            <person name="Ali S."/>
            <person name="Shao J."/>
            <person name="Larry D.J."/>
            <person name="Kronmiller B."/>
            <person name="Shen D."/>
            <person name="Strem M.D."/>
            <person name="Melnick R.L."/>
            <person name="Guiltinan M.J."/>
            <person name="Tyler B.M."/>
            <person name="Meinhardt L.W."/>
            <person name="Bailey B.A."/>
        </authorList>
    </citation>
    <scope>NUCLEOTIDE SEQUENCE [LARGE SCALE GENOMIC DNA]</scope>
    <source>
        <strain evidence="3">zdho120</strain>
    </source>
</reference>
<dbReference type="Proteomes" id="UP000198211">
    <property type="component" value="Unassembled WGS sequence"/>
</dbReference>
<evidence type="ECO:0000313" key="2">
    <source>
        <dbReference type="EMBL" id="OWY94573.1"/>
    </source>
</evidence>
<keyword evidence="3" id="KW-1185">Reference proteome</keyword>
<dbReference type="EMBL" id="NBNE01014152">
    <property type="protein sequence ID" value="OWY94573.1"/>
    <property type="molecule type" value="Genomic_DNA"/>
</dbReference>
<protein>
    <submittedName>
        <fullName evidence="2">Uncharacterized protein</fullName>
    </submittedName>
</protein>
<sequence length="128" mass="14535">MDADKAQLALCGKNLKSLRWMQMTLDPYLLTCMVCITLVKLNALLSKRLYLQSGAIMWLTRLCADGPSTSPNFVNSHRFSRWQTFRTLSGYAATNNPLDQYHRTVGIQRHKGKTNPSELMKTLVGRSK</sequence>
<gene>
    <name evidence="2" type="ORF">PHMEG_00035655</name>
</gene>
<name>A0A225UNK5_9STRA</name>
<organism evidence="2 3">
    <name type="scientific">Phytophthora megakarya</name>
    <dbReference type="NCBI Taxonomy" id="4795"/>
    <lineage>
        <taxon>Eukaryota</taxon>
        <taxon>Sar</taxon>
        <taxon>Stramenopiles</taxon>
        <taxon>Oomycota</taxon>
        <taxon>Peronosporomycetes</taxon>
        <taxon>Peronosporales</taxon>
        <taxon>Peronosporaceae</taxon>
        <taxon>Phytophthora</taxon>
    </lineage>
</organism>
<evidence type="ECO:0000256" key="1">
    <source>
        <dbReference type="SAM" id="Phobius"/>
    </source>
</evidence>